<protein>
    <submittedName>
        <fullName evidence="10">ABC transporter permease</fullName>
    </submittedName>
</protein>
<evidence type="ECO:0000259" key="9">
    <source>
        <dbReference type="PROSITE" id="PS50928"/>
    </source>
</evidence>
<accession>A0A9W6FCY1</accession>
<name>A0A9W6FCY1_9FIRM</name>
<evidence type="ECO:0000256" key="2">
    <source>
        <dbReference type="ARBA" id="ARBA00007069"/>
    </source>
</evidence>
<feature type="transmembrane region" description="Helical" evidence="8">
    <location>
        <begin position="62"/>
        <end position="85"/>
    </location>
</feature>
<dbReference type="PANTHER" id="PTHR42929:SF1">
    <property type="entry name" value="INNER MEMBRANE ABC TRANSPORTER PERMEASE PROTEIN YDCU-RELATED"/>
    <property type="match status" value="1"/>
</dbReference>
<keyword evidence="7 8" id="KW-0472">Membrane</keyword>
<keyword evidence="5 8" id="KW-0812">Transmembrane</keyword>
<feature type="transmembrane region" description="Helical" evidence="8">
    <location>
        <begin position="252"/>
        <end position="275"/>
    </location>
</feature>
<comment type="subcellular location">
    <subcellularLocation>
        <location evidence="1 8">Cell membrane</location>
        <topology evidence="1 8">Multi-pass membrane protein</topology>
    </subcellularLocation>
</comment>
<proteinExistence type="inferred from homology"/>
<evidence type="ECO:0000256" key="6">
    <source>
        <dbReference type="ARBA" id="ARBA00022989"/>
    </source>
</evidence>
<sequence length="285" mass="30902">MKKSRSKTYLLALLPFLVLVGMFEIVPVISIIVQSFMPSGSGAGVTLDNYIRVFSEKLYQTAIINSVVIAVFSSLIGLVIAFFGAKAANEKGGKIGRLFMSLLNMVSNFSGVPLAFAYIIMLGNTGILTLIGQKYGIGFLAEFPLYSTVGLMITYIYFQVPLATLLLIPVFDSVKKEWKEAVGILGGTQKTFWFKVGIPVMMPGILGTFSTLFANAIAAYATAYALVMNNVSILPIRISEQFVGDVVQNPQLGGALAVVLMALMVLSILFNDGILKKNRRRSNGR</sequence>
<feature type="domain" description="ABC transmembrane type-1" evidence="9">
    <location>
        <begin position="63"/>
        <end position="271"/>
    </location>
</feature>
<evidence type="ECO:0000256" key="1">
    <source>
        <dbReference type="ARBA" id="ARBA00004651"/>
    </source>
</evidence>
<evidence type="ECO:0000256" key="5">
    <source>
        <dbReference type="ARBA" id="ARBA00022692"/>
    </source>
</evidence>
<dbReference type="Proteomes" id="UP001145145">
    <property type="component" value="Unassembled WGS sequence"/>
</dbReference>
<feature type="transmembrane region" description="Helical" evidence="8">
    <location>
        <begin position="106"/>
        <end position="131"/>
    </location>
</feature>
<evidence type="ECO:0000256" key="4">
    <source>
        <dbReference type="ARBA" id="ARBA00022475"/>
    </source>
</evidence>
<dbReference type="InterPro" id="IPR000515">
    <property type="entry name" value="MetI-like"/>
</dbReference>
<evidence type="ECO:0000313" key="11">
    <source>
        <dbReference type="Proteomes" id="UP001145145"/>
    </source>
</evidence>
<feature type="transmembrane region" description="Helical" evidence="8">
    <location>
        <begin position="143"/>
        <end position="171"/>
    </location>
</feature>
<dbReference type="Pfam" id="PF00528">
    <property type="entry name" value="BPD_transp_1"/>
    <property type="match status" value="1"/>
</dbReference>
<evidence type="ECO:0000256" key="8">
    <source>
        <dbReference type="RuleBase" id="RU363032"/>
    </source>
</evidence>
<dbReference type="Gene3D" id="1.10.3720.10">
    <property type="entry name" value="MetI-like"/>
    <property type="match status" value="1"/>
</dbReference>
<keyword evidence="11" id="KW-1185">Reference proteome</keyword>
<evidence type="ECO:0000256" key="3">
    <source>
        <dbReference type="ARBA" id="ARBA00022448"/>
    </source>
</evidence>
<evidence type="ECO:0000256" key="7">
    <source>
        <dbReference type="ARBA" id="ARBA00023136"/>
    </source>
</evidence>
<keyword evidence="3 8" id="KW-0813">Transport</keyword>
<organism evidence="10 11">
    <name type="scientific">Sellimonas catena</name>
    <dbReference type="NCBI Taxonomy" id="2994035"/>
    <lineage>
        <taxon>Bacteria</taxon>
        <taxon>Bacillati</taxon>
        <taxon>Bacillota</taxon>
        <taxon>Clostridia</taxon>
        <taxon>Lachnospirales</taxon>
        <taxon>Lachnospiraceae</taxon>
        <taxon>Sellimonas</taxon>
    </lineage>
</organism>
<comment type="similarity">
    <text evidence="2">Belongs to the binding-protein-dependent transport system permease family. CysTW subfamily.</text>
</comment>
<comment type="caution">
    <text evidence="10">The sequence shown here is derived from an EMBL/GenBank/DDBJ whole genome shotgun (WGS) entry which is preliminary data.</text>
</comment>
<reference evidence="10 11" key="1">
    <citation type="journal article" date="2023" name="Int. J. Syst. Evol. Microbiol.">
        <title>Sellimonas catena sp. nov., isolated from human faeces.</title>
        <authorList>
            <person name="Hisatomi A."/>
            <person name="Ohkuma M."/>
            <person name="Sakamoto M."/>
        </authorList>
    </citation>
    <scope>NUCLEOTIDE SEQUENCE [LARGE SCALE GENOMIC DNA]</scope>
    <source>
        <strain evidence="10 11">12EGH17</strain>
    </source>
</reference>
<evidence type="ECO:0000313" key="10">
    <source>
        <dbReference type="EMBL" id="GLG04988.1"/>
    </source>
</evidence>
<dbReference type="PROSITE" id="PS50928">
    <property type="entry name" value="ABC_TM1"/>
    <property type="match status" value="1"/>
</dbReference>
<dbReference type="SUPFAM" id="SSF161098">
    <property type="entry name" value="MetI-like"/>
    <property type="match status" value="1"/>
</dbReference>
<gene>
    <name evidence="10" type="ORF">Selli1_21620</name>
</gene>
<dbReference type="AlphaFoldDB" id="A0A9W6FCY1"/>
<dbReference type="GO" id="GO:0055085">
    <property type="term" value="P:transmembrane transport"/>
    <property type="evidence" value="ECO:0007669"/>
    <property type="project" value="InterPro"/>
</dbReference>
<dbReference type="CDD" id="cd06261">
    <property type="entry name" value="TM_PBP2"/>
    <property type="match status" value="1"/>
</dbReference>
<dbReference type="EMBL" id="BSBO01000022">
    <property type="protein sequence ID" value="GLG04988.1"/>
    <property type="molecule type" value="Genomic_DNA"/>
</dbReference>
<feature type="transmembrane region" description="Helical" evidence="8">
    <location>
        <begin position="192"/>
        <end position="221"/>
    </location>
</feature>
<dbReference type="PANTHER" id="PTHR42929">
    <property type="entry name" value="INNER MEMBRANE ABC TRANSPORTER PERMEASE PROTEIN YDCU-RELATED-RELATED"/>
    <property type="match status" value="1"/>
</dbReference>
<dbReference type="InterPro" id="IPR035906">
    <property type="entry name" value="MetI-like_sf"/>
</dbReference>
<dbReference type="GO" id="GO:0005886">
    <property type="term" value="C:plasma membrane"/>
    <property type="evidence" value="ECO:0007669"/>
    <property type="project" value="UniProtKB-SubCell"/>
</dbReference>
<dbReference type="RefSeq" id="WP_281873012.1">
    <property type="nucleotide sequence ID" value="NZ_BSBO01000022.1"/>
</dbReference>
<keyword evidence="4" id="KW-1003">Cell membrane</keyword>
<keyword evidence="6 8" id="KW-1133">Transmembrane helix</keyword>